<feature type="region of interest" description="Disordered" evidence="1">
    <location>
        <begin position="21"/>
        <end position="119"/>
    </location>
</feature>
<comment type="caution">
    <text evidence="2">The sequence shown here is derived from an EMBL/GenBank/DDBJ whole genome shotgun (WGS) entry which is preliminary data.</text>
</comment>
<dbReference type="EMBL" id="JAWRVG010000025">
    <property type="protein sequence ID" value="KAK4071008.1"/>
    <property type="molecule type" value="Genomic_DNA"/>
</dbReference>
<gene>
    <name evidence="2" type="ORF">Triagg1_6375</name>
</gene>
<accession>A0AAE1IB43</accession>
<reference evidence="2" key="1">
    <citation type="submission" date="2023-11" db="EMBL/GenBank/DDBJ databases">
        <title>The genome sequences of three competitors of mushroom-forming fungi.</title>
        <authorList>
            <person name="Beijen E."/>
            <person name="Ohm R.A."/>
        </authorList>
    </citation>
    <scope>NUCLEOTIDE SEQUENCE</scope>
    <source>
        <strain evidence="2">CBS 100526</strain>
    </source>
</reference>
<keyword evidence="3" id="KW-1185">Reference proteome</keyword>
<dbReference type="Proteomes" id="UP001273209">
    <property type="component" value="Unassembled WGS sequence"/>
</dbReference>
<evidence type="ECO:0000313" key="2">
    <source>
        <dbReference type="EMBL" id="KAK4071008.1"/>
    </source>
</evidence>
<evidence type="ECO:0000256" key="1">
    <source>
        <dbReference type="SAM" id="MobiDB-lite"/>
    </source>
</evidence>
<feature type="compositionally biased region" description="Polar residues" evidence="1">
    <location>
        <begin position="76"/>
        <end position="90"/>
    </location>
</feature>
<organism evidence="2 3">
    <name type="scientific">Trichoderma aggressivum f. europaeum</name>
    <dbReference type="NCBI Taxonomy" id="173218"/>
    <lineage>
        <taxon>Eukaryota</taxon>
        <taxon>Fungi</taxon>
        <taxon>Dikarya</taxon>
        <taxon>Ascomycota</taxon>
        <taxon>Pezizomycotina</taxon>
        <taxon>Sordariomycetes</taxon>
        <taxon>Hypocreomycetidae</taxon>
        <taxon>Hypocreales</taxon>
        <taxon>Hypocreaceae</taxon>
        <taxon>Trichoderma</taxon>
    </lineage>
</organism>
<feature type="compositionally biased region" description="Acidic residues" evidence="1">
    <location>
        <begin position="34"/>
        <end position="59"/>
    </location>
</feature>
<sequence length="119" mass="14166">MTEEEDTCWCPSRHRWTLVSFSSKARETEYQNKDEDEDEDEKEDEDEDEKEDEDEDEDESSLRPIWRYVQFLELQKQGQPAGSSSSTPASQPCLRQLNRLEKEEKKREEETKRMGEGEI</sequence>
<feature type="compositionally biased region" description="Basic and acidic residues" evidence="1">
    <location>
        <begin position="98"/>
        <end position="119"/>
    </location>
</feature>
<feature type="compositionally biased region" description="Basic and acidic residues" evidence="1">
    <location>
        <begin position="24"/>
        <end position="33"/>
    </location>
</feature>
<dbReference type="AlphaFoldDB" id="A0AAE1IB43"/>
<dbReference type="RefSeq" id="XP_062754628.1">
    <property type="nucleotide sequence ID" value="XM_062900992.1"/>
</dbReference>
<dbReference type="GeneID" id="87920897"/>
<protein>
    <submittedName>
        <fullName evidence="2">Uncharacterized protein</fullName>
    </submittedName>
</protein>
<proteinExistence type="predicted"/>
<name>A0AAE1IB43_9HYPO</name>
<evidence type="ECO:0000313" key="3">
    <source>
        <dbReference type="Proteomes" id="UP001273209"/>
    </source>
</evidence>